<comment type="caution">
    <text evidence="1">The sequence shown here is derived from an EMBL/GenBank/DDBJ whole genome shotgun (WGS) entry which is preliminary data.</text>
</comment>
<organism evidence="1 2">
    <name type="scientific">Bugula neritina</name>
    <name type="common">Brown bryozoan</name>
    <name type="synonym">Sertularia neritina</name>
    <dbReference type="NCBI Taxonomy" id="10212"/>
    <lineage>
        <taxon>Eukaryota</taxon>
        <taxon>Metazoa</taxon>
        <taxon>Spiralia</taxon>
        <taxon>Lophotrochozoa</taxon>
        <taxon>Bryozoa</taxon>
        <taxon>Gymnolaemata</taxon>
        <taxon>Cheilostomatida</taxon>
        <taxon>Flustrina</taxon>
        <taxon>Buguloidea</taxon>
        <taxon>Bugulidae</taxon>
        <taxon>Bugula</taxon>
    </lineage>
</organism>
<gene>
    <name evidence="1" type="ORF">EB796_012996</name>
</gene>
<dbReference type="EMBL" id="VXIV02001924">
    <property type="protein sequence ID" value="KAF6028695.1"/>
    <property type="molecule type" value="Genomic_DNA"/>
</dbReference>
<proteinExistence type="predicted"/>
<accession>A0A7J7JRW4</accession>
<keyword evidence="2" id="KW-1185">Reference proteome</keyword>
<reference evidence="1" key="1">
    <citation type="submission" date="2020-06" db="EMBL/GenBank/DDBJ databases">
        <title>Draft genome of Bugula neritina, a colonial animal packing powerful symbionts and potential medicines.</title>
        <authorList>
            <person name="Rayko M."/>
        </authorList>
    </citation>
    <scope>NUCLEOTIDE SEQUENCE [LARGE SCALE GENOMIC DNA]</scope>
    <source>
        <strain evidence="1">Kwan_BN1</strain>
    </source>
</reference>
<evidence type="ECO:0000313" key="2">
    <source>
        <dbReference type="Proteomes" id="UP000593567"/>
    </source>
</evidence>
<sequence length="134" mass="14912">MVFPLSIDYRTFPTLLTSTCIFVLPRARGYERDSIHTYGMIAGMVNCAQGLGSIAGPVMLEFCMTLWVSLVDDHIMEKVRKSAAIAQDVLIRSLAKICEDHNDVEVSVPFECNQKFSRVEKGSIKVSSHQEISA</sequence>
<dbReference type="Proteomes" id="UP000593567">
    <property type="component" value="Unassembled WGS sequence"/>
</dbReference>
<name>A0A7J7JRW4_BUGNE</name>
<protein>
    <submittedName>
        <fullName evidence="1">Uncharacterized protein</fullName>
    </submittedName>
</protein>
<evidence type="ECO:0000313" key="1">
    <source>
        <dbReference type="EMBL" id="KAF6028695.1"/>
    </source>
</evidence>
<dbReference type="AlphaFoldDB" id="A0A7J7JRW4"/>